<dbReference type="Gene3D" id="1.25.10.10">
    <property type="entry name" value="Leucine-rich Repeat Variant"/>
    <property type="match status" value="3"/>
</dbReference>
<dbReference type="InterPro" id="IPR008271">
    <property type="entry name" value="Ser/Thr_kinase_AS"/>
</dbReference>
<evidence type="ECO:0000256" key="2">
    <source>
        <dbReference type="ARBA" id="ARBA00022527"/>
    </source>
</evidence>
<gene>
    <name evidence="9" type="ORF">BW247_02590</name>
</gene>
<dbReference type="InterPro" id="IPR016024">
    <property type="entry name" value="ARM-type_fold"/>
</dbReference>
<dbReference type="AlphaFoldDB" id="A0A1P8UE76"/>
<dbReference type="Pfam" id="PF00069">
    <property type="entry name" value="Pkinase"/>
    <property type="match status" value="1"/>
</dbReference>
<evidence type="ECO:0000259" key="8">
    <source>
        <dbReference type="PROSITE" id="PS50011"/>
    </source>
</evidence>
<dbReference type="SMART" id="SM00220">
    <property type="entry name" value="S_TKc"/>
    <property type="match status" value="1"/>
</dbReference>
<dbReference type="SUPFAM" id="SSF48371">
    <property type="entry name" value="ARM repeat"/>
    <property type="match status" value="1"/>
</dbReference>
<dbReference type="Pfam" id="PF13646">
    <property type="entry name" value="HEAT_2"/>
    <property type="match status" value="2"/>
</dbReference>
<dbReference type="CDD" id="cd14014">
    <property type="entry name" value="STKc_PknB_like"/>
    <property type="match status" value="1"/>
</dbReference>
<dbReference type="RefSeq" id="WP_076835542.1">
    <property type="nucleotide sequence ID" value="NZ_CP019434.1"/>
</dbReference>
<dbReference type="Pfam" id="PF03130">
    <property type="entry name" value="HEAT_PBS"/>
    <property type="match status" value="1"/>
</dbReference>
<dbReference type="SUPFAM" id="SSF56112">
    <property type="entry name" value="Protein kinase-like (PK-like)"/>
    <property type="match status" value="1"/>
</dbReference>
<keyword evidence="4" id="KW-0547">Nucleotide-binding</keyword>
<evidence type="ECO:0000256" key="3">
    <source>
        <dbReference type="ARBA" id="ARBA00022679"/>
    </source>
</evidence>
<proteinExistence type="predicted"/>
<dbReference type="InterPro" id="IPR000719">
    <property type="entry name" value="Prot_kinase_dom"/>
</dbReference>
<dbReference type="PROSITE" id="PS00108">
    <property type="entry name" value="PROTEIN_KINASE_ST"/>
    <property type="match status" value="1"/>
</dbReference>
<evidence type="ECO:0000256" key="1">
    <source>
        <dbReference type="ARBA" id="ARBA00012513"/>
    </source>
</evidence>
<dbReference type="GO" id="GO:0004674">
    <property type="term" value="F:protein serine/threonine kinase activity"/>
    <property type="evidence" value="ECO:0007669"/>
    <property type="project" value="UniProtKB-KW"/>
</dbReference>
<sequence>MALFGELRAGRRITNALALRNFSDKDAQHVLQKLKDSAADAVPRLLRMLILANPTDKNHLIQLLTRILDNTTLDYFCQALRGTDTRTTQAVVAILRGRLSYDPNRLFQYLADPTMPKAALLEVLCAHTDALNAAELLKQIAALDPSERNAAFRLLDDIADETLLPELLSRATAKDAQFRQGVARVLGRFSTPAAHQALKHMLEDSSKAVRQVALEALSGKTGVLDVETLFQLLRDADIEVQNHAIDEIIRLNDPDTLRYVVEVLRDETEYVRRAGVEVLNEVGDARAIKSLLNAIKDDDWWVRARAADALAKIGGPRVIQAVVDLLRDDDEFIRRSVIEILNSIKSERAFGYLLEAVRDSDWWVRERAVDALAKLGNKAAVPALLPLLKDDASMAIVALRALARLGDARLLETVAEALQRAEPNVRVEALLALVELADAAHADWVLQRIEAVAHDAPEEELRDVARDCASRLLERFERPRDASGTAPATNADSLTSASAASAPASAAEITSSTQLDQLPDVPVIDPTPIVLTRLRAGEILGQRYRYIRRVGSGAFGVVVLVDDLTRGDDVTLKFLHSRLSSDENMVRRFQREHLFARRIEHRNIIRIYDFFILGEHYVISMEYFASTPLSAEIKAKVPLSLTRSLHIVYEVASGMVAAHALGIVHRDLKPGNILINEHNVVKVVDFGVAAAVDDQNTRLTRTGLMVGTPRYMSPEQVLGKPIDARSDIYSLGVIFYEMLTGSPPFTGDDNLAAMYQHVKGGAQPPHERNPDISRTLSALVMRMMATEPERRFKSMADLRHTLAPFMSTHRRH</sequence>
<dbReference type="PROSITE" id="PS50011">
    <property type="entry name" value="PROTEIN_KINASE_DOM"/>
    <property type="match status" value="1"/>
</dbReference>
<evidence type="ECO:0000256" key="6">
    <source>
        <dbReference type="ARBA" id="ARBA00022840"/>
    </source>
</evidence>
<name>A0A1P8UE76_9GAMM</name>
<dbReference type="FunFam" id="1.10.510.10:FF:000021">
    <property type="entry name" value="Serine/threonine protein kinase"/>
    <property type="match status" value="1"/>
</dbReference>
<dbReference type="KEGG" id="afy:BW247_02590"/>
<dbReference type="Gene3D" id="3.30.200.20">
    <property type="entry name" value="Phosphorylase Kinase, domain 1"/>
    <property type="match status" value="1"/>
</dbReference>
<dbReference type="SMART" id="SM00567">
    <property type="entry name" value="EZ_HEAT"/>
    <property type="match status" value="5"/>
</dbReference>
<evidence type="ECO:0000313" key="10">
    <source>
        <dbReference type="Proteomes" id="UP000243807"/>
    </source>
</evidence>
<evidence type="ECO:0000256" key="4">
    <source>
        <dbReference type="ARBA" id="ARBA00022741"/>
    </source>
</evidence>
<keyword evidence="3" id="KW-0808">Transferase</keyword>
<feature type="compositionally biased region" description="Low complexity" evidence="7">
    <location>
        <begin position="488"/>
        <end position="499"/>
    </location>
</feature>
<dbReference type="EC" id="2.7.11.1" evidence="1"/>
<evidence type="ECO:0000256" key="7">
    <source>
        <dbReference type="SAM" id="MobiDB-lite"/>
    </source>
</evidence>
<dbReference type="InterPro" id="IPR011989">
    <property type="entry name" value="ARM-like"/>
</dbReference>
<protein>
    <recommendedName>
        <fullName evidence="1">non-specific serine/threonine protein kinase</fullName>
        <ecNumber evidence="1">2.7.11.1</ecNumber>
    </recommendedName>
</protein>
<evidence type="ECO:0000256" key="5">
    <source>
        <dbReference type="ARBA" id="ARBA00022777"/>
    </source>
</evidence>
<dbReference type="STRING" id="1765967.BW247_02590"/>
<dbReference type="PANTHER" id="PTHR43289:SF6">
    <property type="entry name" value="SERINE_THREONINE-PROTEIN KINASE NEKL-3"/>
    <property type="match status" value="1"/>
</dbReference>
<dbReference type="InterPro" id="IPR004155">
    <property type="entry name" value="PBS_lyase_HEAT"/>
</dbReference>
<keyword evidence="5" id="KW-0418">Kinase</keyword>
<keyword evidence="2" id="KW-0723">Serine/threonine-protein kinase</keyword>
<evidence type="ECO:0000313" key="9">
    <source>
        <dbReference type="EMBL" id="APZ42120.1"/>
    </source>
</evidence>
<dbReference type="GO" id="GO:0005524">
    <property type="term" value="F:ATP binding"/>
    <property type="evidence" value="ECO:0007669"/>
    <property type="project" value="UniProtKB-KW"/>
</dbReference>
<reference evidence="9 10" key="1">
    <citation type="submission" date="2017-01" db="EMBL/GenBank/DDBJ databases">
        <title>Draft sequence of Acidihalobacter ferrooxidans strain DSM 14175 (strain V8).</title>
        <authorList>
            <person name="Khaleque H.N."/>
            <person name="Ramsay J.P."/>
            <person name="Murphy R.J.T."/>
            <person name="Kaksonen A.H."/>
            <person name="Boxall N.J."/>
            <person name="Watkin E.L.J."/>
        </authorList>
    </citation>
    <scope>NUCLEOTIDE SEQUENCE [LARGE SCALE GENOMIC DNA]</scope>
    <source>
        <strain evidence="9 10">V8</strain>
    </source>
</reference>
<dbReference type="PANTHER" id="PTHR43289">
    <property type="entry name" value="MITOGEN-ACTIVATED PROTEIN KINASE KINASE KINASE 20-RELATED"/>
    <property type="match status" value="1"/>
</dbReference>
<keyword evidence="10" id="KW-1185">Reference proteome</keyword>
<feature type="region of interest" description="Disordered" evidence="7">
    <location>
        <begin position="479"/>
        <end position="499"/>
    </location>
</feature>
<accession>A0A1P8UE76</accession>
<keyword evidence="6" id="KW-0067">ATP-binding</keyword>
<organism evidence="9 10">
    <name type="scientific">Acidihalobacter ferrooxydans</name>
    <dbReference type="NCBI Taxonomy" id="1765967"/>
    <lineage>
        <taxon>Bacteria</taxon>
        <taxon>Pseudomonadati</taxon>
        <taxon>Pseudomonadota</taxon>
        <taxon>Gammaproteobacteria</taxon>
        <taxon>Chromatiales</taxon>
        <taxon>Ectothiorhodospiraceae</taxon>
        <taxon>Acidihalobacter</taxon>
    </lineage>
</organism>
<feature type="domain" description="Protein kinase" evidence="8">
    <location>
        <begin position="544"/>
        <end position="806"/>
    </location>
</feature>
<dbReference type="InterPro" id="IPR011009">
    <property type="entry name" value="Kinase-like_dom_sf"/>
</dbReference>
<dbReference type="Gene3D" id="1.10.510.10">
    <property type="entry name" value="Transferase(Phosphotransferase) domain 1"/>
    <property type="match status" value="1"/>
</dbReference>
<dbReference type="Proteomes" id="UP000243807">
    <property type="component" value="Chromosome"/>
</dbReference>
<dbReference type="EMBL" id="CP019434">
    <property type="protein sequence ID" value="APZ42120.1"/>
    <property type="molecule type" value="Genomic_DNA"/>
</dbReference>